<dbReference type="Pfam" id="PF00155">
    <property type="entry name" value="Aminotran_1_2"/>
    <property type="match status" value="1"/>
</dbReference>
<dbReference type="Gene3D" id="3.90.1150.10">
    <property type="entry name" value="Aspartate Aminotransferase, domain 1"/>
    <property type="match status" value="1"/>
</dbReference>
<keyword evidence="8 13" id="KW-0663">Pyridoxal phosphate</keyword>
<keyword evidence="17" id="KW-1185">Reference proteome</keyword>
<dbReference type="PROSITE" id="PS00599">
    <property type="entry name" value="AA_TRANSFER_CLASS_2"/>
    <property type="match status" value="1"/>
</dbReference>
<evidence type="ECO:0000256" key="6">
    <source>
        <dbReference type="ARBA" id="ARBA00022679"/>
    </source>
</evidence>
<comment type="cofactor">
    <cofactor evidence="1 13">
        <name>pyridoxal 5'-phosphate</name>
        <dbReference type="ChEBI" id="CHEBI:597326"/>
    </cofactor>
</comment>
<dbReference type="AlphaFoldDB" id="A0A9X2AZH1"/>
<comment type="catalytic activity">
    <reaction evidence="12">
        <text>6-carboxyhexanoyl-[ACP] + L-alanine + H(+) = (8S)-8-amino-7-oxononanoate + holo-[ACP] + CO2</text>
        <dbReference type="Rhea" id="RHEA:42288"/>
        <dbReference type="Rhea" id="RHEA-COMP:9685"/>
        <dbReference type="Rhea" id="RHEA-COMP:9955"/>
        <dbReference type="ChEBI" id="CHEBI:15378"/>
        <dbReference type="ChEBI" id="CHEBI:16526"/>
        <dbReference type="ChEBI" id="CHEBI:57972"/>
        <dbReference type="ChEBI" id="CHEBI:64479"/>
        <dbReference type="ChEBI" id="CHEBI:78846"/>
        <dbReference type="ChEBI" id="CHEBI:149468"/>
        <dbReference type="EC" id="2.3.1.47"/>
    </reaction>
</comment>
<evidence type="ECO:0000256" key="4">
    <source>
        <dbReference type="ARBA" id="ARBA00011738"/>
    </source>
</evidence>
<evidence type="ECO:0000256" key="3">
    <source>
        <dbReference type="ARBA" id="ARBA00010008"/>
    </source>
</evidence>
<evidence type="ECO:0000256" key="7">
    <source>
        <dbReference type="ARBA" id="ARBA00022756"/>
    </source>
</evidence>
<dbReference type="InterPro" id="IPR015421">
    <property type="entry name" value="PyrdxlP-dep_Trfase_major"/>
</dbReference>
<evidence type="ECO:0000256" key="12">
    <source>
        <dbReference type="ARBA" id="ARBA00047715"/>
    </source>
</evidence>
<dbReference type="PANTHER" id="PTHR13693">
    <property type="entry name" value="CLASS II AMINOTRANSFERASE/8-AMINO-7-OXONONANOATE SYNTHASE"/>
    <property type="match status" value="1"/>
</dbReference>
<dbReference type="EMBL" id="JALIEA010000013">
    <property type="protein sequence ID" value="MCJ7858823.1"/>
    <property type="molecule type" value="Genomic_DNA"/>
</dbReference>
<dbReference type="SUPFAM" id="SSF53383">
    <property type="entry name" value="PLP-dependent transferases"/>
    <property type="match status" value="1"/>
</dbReference>
<comment type="similarity">
    <text evidence="3">Belongs to the class-II pyridoxal-phosphate-dependent aminotransferase family. BioF subfamily.</text>
</comment>
<dbReference type="InterPro" id="IPR015424">
    <property type="entry name" value="PyrdxlP-dep_Trfase"/>
</dbReference>
<comment type="pathway">
    <text evidence="2">Cofactor biosynthesis; biotin biosynthesis.</text>
</comment>
<accession>A0A9X2AZH1</accession>
<dbReference type="InterPro" id="IPR004839">
    <property type="entry name" value="Aminotransferase_I/II_large"/>
</dbReference>
<organism evidence="16 17">
    <name type="scientific">Corynebacterium kalidii</name>
    <dbReference type="NCBI Taxonomy" id="2931982"/>
    <lineage>
        <taxon>Bacteria</taxon>
        <taxon>Bacillati</taxon>
        <taxon>Actinomycetota</taxon>
        <taxon>Actinomycetes</taxon>
        <taxon>Mycobacteriales</taxon>
        <taxon>Corynebacteriaceae</taxon>
        <taxon>Corynebacterium</taxon>
    </lineage>
</organism>
<feature type="domain" description="Aminotransferase class I/classII large" evidence="15">
    <location>
        <begin position="47"/>
        <end position="376"/>
    </location>
</feature>
<dbReference type="Proteomes" id="UP001139207">
    <property type="component" value="Unassembled WGS sequence"/>
</dbReference>
<evidence type="ECO:0000256" key="1">
    <source>
        <dbReference type="ARBA" id="ARBA00001933"/>
    </source>
</evidence>
<dbReference type="GO" id="GO:0030170">
    <property type="term" value="F:pyridoxal phosphate binding"/>
    <property type="evidence" value="ECO:0007669"/>
    <property type="project" value="InterPro"/>
</dbReference>
<comment type="caution">
    <text evidence="16">The sequence shown here is derived from an EMBL/GenBank/DDBJ whole genome shotgun (WGS) entry which is preliminary data.</text>
</comment>
<evidence type="ECO:0000313" key="16">
    <source>
        <dbReference type="EMBL" id="MCJ7858823.1"/>
    </source>
</evidence>
<dbReference type="Gene3D" id="3.40.640.10">
    <property type="entry name" value="Type I PLP-dependent aspartate aminotransferase-like (Major domain)"/>
    <property type="match status" value="1"/>
</dbReference>
<gene>
    <name evidence="16" type="ORF">MUN33_08845</name>
</gene>
<evidence type="ECO:0000256" key="11">
    <source>
        <dbReference type="ARBA" id="ARBA00033381"/>
    </source>
</evidence>
<dbReference type="InterPro" id="IPR050087">
    <property type="entry name" value="AON_synthase_class-II"/>
</dbReference>
<protein>
    <recommendedName>
        <fullName evidence="5">8-amino-7-oxononanoate synthase</fullName>
        <ecNumber evidence="5">2.3.1.47</ecNumber>
    </recommendedName>
    <alternativeName>
        <fullName evidence="10">7-keto-8-amino-pelargonic acid synthase</fullName>
    </alternativeName>
    <alternativeName>
        <fullName evidence="11">8-amino-7-ketopelargonate synthase</fullName>
    </alternativeName>
</protein>
<dbReference type="GO" id="GO:0009102">
    <property type="term" value="P:biotin biosynthetic process"/>
    <property type="evidence" value="ECO:0007669"/>
    <property type="project" value="UniProtKB-KW"/>
</dbReference>
<evidence type="ECO:0000256" key="10">
    <source>
        <dbReference type="ARBA" id="ARBA00032610"/>
    </source>
</evidence>
<dbReference type="GO" id="GO:0008710">
    <property type="term" value="F:8-amino-7-oxononanoate synthase activity"/>
    <property type="evidence" value="ECO:0007669"/>
    <property type="project" value="UniProtKB-EC"/>
</dbReference>
<evidence type="ECO:0000259" key="15">
    <source>
        <dbReference type="Pfam" id="PF00155"/>
    </source>
</evidence>
<name>A0A9X2AZH1_9CORY</name>
<dbReference type="EC" id="2.3.1.47" evidence="5"/>
<keyword evidence="6" id="KW-0808">Transferase</keyword>
<evidence type="ECO:0000256" key="2">
    <source>
        <dbReference type="ARBA" id="ARBA00004746"/>
    </source>
</evidence>
<dbReference type="InterPro" id="IPR001917">
    <property type="entry name" value="Aminotrans_II_pyridoxalP_BS"/>
</dbReference>
<evidence type="ECO:0000256" key="8">
    <source>
        <dbReference type="ARBA" id="ARBA00022898"/>
    </source>
</evidence>
<keyword evidence="9" id="KW-0012">Acyltransferase</keyword>
<evidence type="ECO:0000313" key="17">
    <source>
        <dbReference type="Proteomes" id="UP001139207"/>
    </source>
</evidence>
<keyword evidence="7" id="KW-0093">Biotin biosynthesis</keyword>
<evidence type="ECO:0000256" key="9">
    <source>
        <dbReference type="ARBA" id="ARBA00023315"/>
    </source>
</evidence>
<reference evidence="16" key="1">
    <citation type="submission" date="2022-04" db="EMBL/GenBank/DDBJ databases">
        <title>Corynebacterium kalidii LD5P10.</title>
        <authorList>
            <person name="Sun J.Q."/>
        </authorList>
    </citation>
    <scope>NUCLEOTIDE SEQUENCE</scope>
    <source>
        <strain evidence="16">LD5P10</strain>
    </source>
</reference>
<dbReference type="PANTHER" id="PTHR13693:SF100">
    <property type="entry name" value="8-AMINO-7-OXONONANOATE SYNTHASE"/>
    <property type="match status" value="1"/>
</dbReference>
<dbReference type="InterPro" id="IPR015422">
    <property type="entry name" value="PyrdxlP-dep_Trfase_small"/>
</dbReference>
<evidence type="ECO:0000256" key="5">
    <source>
        <dbReference type="ARBA" id="ARBA00013187"/>
    </source>
</evidence>
<feature type="region of interest" description="Disordered" evidence="14">
    <location>
        <begin position="382"/>
        <end position="404"/>
    </location>
</feature>
<sequence length="404" mass="42315">MTTPTGLSPHLTDRLRTWRAAGLGRTTVDLASGQHPVVDVDGDRRLLFSSSNYLGLSHHPDVVAAAVDATRTFGTGAGGSRLTTGSTTLHRRLEEELADWLGYPDCVLFPTGYAANLSALTVLADDTVTVYSDERNHASIIDGCRAAKGNGATVHVYAHRDLPALRRLLGTRTTPHGLIVTDGVFSMDGTVAPVDGLVAVAREHGCPLLVDDAHGIGTLGDGRGSAAPRSPAPDVLVGTLSKALGAEGGFLCADTTTCDLVRNQARPFIYSTASPAPTVAAALAAVRLVRTDPGHVRRLQDNVHRLRRGLGVHNASGTPIVPVPVGDETQAVAVAESLRQEGFHVPAIRYPTVPRGRAILRATVMATHTDAQIDAFTSAAGRLRPAPAGVPAPDRAPTRRAPAH</sequence>
<proteinExistence type="inferred from homology"/>
<comment type="subunit">
    <text evidence="4">Homodimer.</text>
</comment>
<evidence type="ECO:0000256" key="13">
    <source>
        <dbReference type="RuleBase" id="RU003693"/>
    </source>
</evidence>
<dbReference type="RefSeq" id="WP_244804559.1">
    <property type="nucleotide sequence ID" value="NZ_JALIEA010000013.1"/>
</dbReference>
<evidence type="ECO:0000256" key="14">
    <source>
        <dbReference type="SAM" id="MobiDB-lite"/>
    </source>
</evidence>